<feature type="transmembrane region" description="Helical" evidence="7">
    <location>
        <begin position="628"/>
        <end position="648"/>
    </location>
</feature>
<dbReference type="InterPro" id="IPR000731">
    <property type="entry name" value="SSD"/>
</dbReference>
<dbReference type="AlphaFoldDB" id="A0A3N1D2M2"/>
<feature type="domain" description="SSD" evidence="8">
    <location>
        <begin position="199"/>
        <end position="326"/>
    </location>
</feature>
<dbReference type="SUPFAM" id="SSF82866">
    <property type="entry name" value="Multidrug efflux transporter AcrB transmembrane domain"/>
    <property type="match status" value="2"/>
</dbReference>
<evidence type="ECO:0000256" key="7">
    <source>
        <dbReference type="SAM" id="Phobius"/>
    </source>
</evidence>
<keyword evidence="3" id="KW-1003">Cell membrane</keyword>
<protein>
    <submittedName>
        <fullName evidence="9">RND superfamily putative drug exporter</fullName>
    </submittedName>
</protein>
<dbReference type="InterPro" id="IPR004869">
    <property type="entry name" value="MMPL_dom"/>
</dbReference>
<reference evidence="9 10" key="1">
    <citation type="submission" date="2018-11" db="EMBL/GenBank/DDBJ databases">
        <title>Sequencing the genomes of 1000 actinobacteria strains.</title>
        <authorList>
            <person name="Klenk H.-P."/>
        </authorList>
    </citation>
    <scope>NUCLEOTIDE SEQUENCE [LARGE SCALE GENOMIC DNA]</scope>
    <source>
        <strain evidence="9 10">DSM 44254</strain>
    </source>
</reference>
<name>A0A3N1D2M2_9ACTN</name>
<dbReference type="Pfam" id="PF03176">
    <property type="entry name" value="MMPL"/>
    <property type="match status" value="2"/>
</dbReference>
<evidence type="ECO:0000256" key="3">
    <source>
        <dbReference type="ARBA" id="ARBA00022475"/>
    </source>
</evidence>
<dbReference type="PANTHER" id="PTHR33406:SF6">
    <property type="entry name" value="MEMBRANE PROTEIN YDGH-RELATED"/>
    <property type="match status" value="1"/>
</dbReference>
<dbReference type="Gene3D" id="1.20.1640.10">
    <property type="entry name" value="Multidrug efflux transporter AcrB transmembrane domain"/>
    <property type="match status" value="2"/>
</dbReference>
<keyword evidence="4 7" id="KW-0812">Transmembrane</keyword>
<dbReference type="OrthoDB" id="2365435at2"/>
<keyword evidence="10" id="KW-1185">Reference proteome</keyword>
<comment type="subcellular location">
    <subcellularLocation>
        <location evidence="1">Cell membrane</location>
        <topology evidence="1">Multi-pass membrane protein</topology>
    </subcellularLocation>
</comment>
<evidence type="ECO:0000256" key="6">
    <source>
        <dbReference type="ARBA" id="ARBA00023136"/>
    </source>
</evidence>
<evidence type="ECO:0000313" key="10">
    <source>
        <dbReference type="Proteomes" id="UP000272400"/>
    </source>
</evidence>
<feature type="transmembrane region" description="Helical" evidence="7">
    <location>
        <begin position="228"/>
        <end position="251"/>
    </location>
</feature>
<feature type="transmembrane region" description="Helical" evidence="7">
    <location>
        <begin position="305"/>
        <end position="332"/>
    </location>
</feature>
<feature type="transmembrane region" description="Helical" evidence="7">
    <location>
        <begin position="367"/>
        <end position="385"/>
    </location>
</feature>
<evidence type="ECO:0000259" key="8">
    <source>
        <dbReference type="PROSITE" id="PS50156"/>
    </source>
</evidence>
<feature type="transmembrane region" description="Helical" evidence="7">
    <location>
        <begin position="601"/>
        <end position="622"/>
    </location>
</feature>
<comment type="similarity">
    <text evidence="2">Belongs to the resistance-nodulation-cell division (RND) (TC 2.A.6) family. MmpL subfamily.</text>
</comment>
<dbReference type="PANTHER" id="PTHR33406">
    <property type="entry name" value="MEMBRANE PROTEIN MJ1562-RELATED"/>
    <property type="match status" value="1"/>
</dbReference>
<evidence type="ECO:0000256" key="1">
    <source>
        <dbReference type="ARBA" id="ARBA00004651"/>
    </source>
</evidence>
<sequence length="693" mass="72287">MNRPRSVSRFRLLAWGALALWTAVSALLIPLAGRSGEIVSKDPALLLPRSSEATRALLAERLAFPGADTPEAVVVYVRATGLTPADRAAADADRTAFAALAKDGRIAPTAVSADGQALLVSFPLRKDGDPEAVVKRVKAGLEDAPPGLETAVTGSAGALSDISDAVGGTDTTLLLSAALVVAILLLITYRSPSMWILPLFAVGLASQIATGIVFLLGKHAGVTVTEDATALMLIMVFGVGTDYALLLIARYREELYRHEDRFAAMAVAVRHSFPAILASAGTVTVGMLCLLAARMNDVRGFGPIAAAGIVVAFAVMTTLLPALLVLLGRWVFWPFVPRAGRAPKARSRAGGVWERAAALVDRRPRRIWVLSTLALAVLSLGVLGFRPGLTAEQTYTEKVGSVVGQELIAQHYPGGASGPARIIVPVDSAGAVSGAAKVRGVASVGAPVISADGRTARIDAVLADPPDSEAAKDTVDRLRNAFHGTGALVGGQTATTLDVERASHHDNLVVPPLILVVVLAVLVLLLRAVVAPILLAASVVLSFAAAMGAAGLLMQLLGHPHFIPSLPLYGFLFLVTLGIDYTIFLMTRAREEVAVRGHRQGVLTALTVTGGVITSAGIVLAATFATLITLPIVMALQIGAIVAIGVLLDTLVVRTLLIPALIIDVGDRVWWPGRRNARPPAERLSRDAVDLVG</sequence>
<keyword evidence="6 7" id="KW-0472">Membrane</keyword>
<feature type="transmembrane region" description="Helical" evidence="7">
    <location>
        <begin position="196"/>
        <end position="216"/>
    </location>
</feature>
<dbReference type="GO" id="GO:0005886">
    <property type="term" value="C:plasma membrane"/>
    <property type="evidence" value="ECO:0007669"/>
    <property type="project" value="UniProtKB-SubCell"/>
</dbReference>
<dbReference type="Proteomes" id="UP000272400">
    <property type="component" value="Unassembled WGS sequence"/>
</dbReference>
<dbReference type="InterPro" id="IPR050545">
    <property type="entry name" value="Mycobact_MmpL"/>
</dbReference>
<gene>
    <name evidence="9" type="ORF">EDD29_5415</name>
</gene>
<feature type="transmembrane region" description="Helical" evidence="7">
    <location>
        <begin position="172"/>
        <end position="189"/>
    </location>
</feature>
<accession>A0A3N1D2M2</accession>
<evidence type="ECO:0000256" key="5">
    <source>
        <dbReference type="ARBA" id="ARBA00022989"/>
    </source>
</evidence>
<dbReference type="PROSITE" id="PS50156">
    <property type="entry name" value="SSD"/>
    <property type="match status" value="1"/>
</dbReference>
<feature type="transmembrane region" description="Helical" evidence="7">
    <location>
        <begin position="272"/>
        <end position="293"/>
    </location>
</feature>
<comment type="caution">
    <text evidence="9">The sequence shown here is derived from an EMBL/GenBank/DDBJ whole genome shotgun (WGS) entry which is preliminary data.</text>
</comment>
<proteinExistence type="inferred from homology"/>
<dbReference type="EMBL" id="RJKE01000001">
    <property type="protein sequence ID" value="ROO87777.1"/>
    <property type="molecule type" value="Genomic_DNA"/>
</dbReference>
<feature type="transmembrane region" description="Helical" evidence="7">
    <location>
        <begin position="533"/>
        <end position="556"/>
    </location>
</feature>
<organism evidence="9 10">
    <name type="scientific">Actinocorallia herbida</name>
    <dbReference type="NCBI Taxonomy" id="58109"/>
    <lineage>
        <taxon>Bacteria</taxon>
        <taxon>Bacillati</taxon>
        <taxon>Actinomycetota</taxon>
        <taxon>Actinomycetes</taxon>
        <taxon>Streptosporangiales</taxon>
        <taxon>Thermomonosporaceae</taxon>
        <taxon>Actinocorallia</taxon>
    </lineage>
</organism>
<feature type="transmembrane region" description="Helical" evidence="7">
    <location>
        <begin position="508"/>
        <end position="526"/>
    </location>
</feature>
<evidence type="ECO:0000313" key="9">
    <source>
        <dbReference type="EMBL" id="ROO87777.1"/>
    </source>
</evidence>
<feature type="transmembrane region" description="Helical" evidence="7">
    <location>
        <begin position="568"/>
        <end position="589"/>
    </location>
</feature>
<evidence type="ECO:0000256" key="4">
    <source>
        <dbReference type="ARBA" id="ARBA00022692"/>
    </source>
</evidence>
<keyword evidence="5 7" id="KW-1133">Transmembrane helix</keyword>
<evidence type="ECO:0000256" key="2">
    <source>
        <dbReference type="ARBA" id="ARBA00010157"/>
    </source>
</evidence>